<sequence length="137" mass="15884">MNDMLARHLDWFAGLSPATLAQIDRVYAADASFRDPFHHLRGRTAIQEVYARMFRTLTQPRFVIGEVVQQGNTAFVNWDFCFALHGRQLQIHGGTLLRLDDAGLIREHRDYWDAAEGVYEQLPLLGWLLRCLKRRMA</sequence>
<comment type="caution">
    <text evidence="2">The sequence shown here is derived from an EMBL/GenBank/DDBJ whole genome shotgun (WGS) entry which is preliminary data.</text>
</comment>
<dbReference type="Proteomes" id="UP001433638">
    <property type="component" value="Unassembled WGS sequence"/>
</dbReference>
<evidence type="ECO:0000313" key="3">
    <source>
        <dbReference type="Proteomes" id="UP001433638"/>
    </source>
</evidence>
<evidence type="ECO:0000259" key="1">
    <source>
        <dbReference type="Pfam" id="PF12680"/>
    </source>
</evidence>
<dbReference type="InterPro" id="IPR032710">
    <property type="entry name" value="NTF2-like_dom_sf"/>
</dbReference>
<dbReference type="Pfam" id="PF12680">
    <property type="entry name" value="SnoaL_2"/>
    <property type="match status" value="1"/>
</dbReference>
<reference evidence="2" key="1">
    <citation type="submission" date="2024-06" db="EMBL/GenBank/DDBJ databases">
        <title>Genome sequence of Vogesella sp. MAHUQ-64.</title>
        <authorList>
            <person name="Huq M.A."/>
        </authorList>
    </citation>
    <scope>NUCLEOTIDE SEQUENCE</scope>
    <source>
        <strain evidence="2">MAHUQ-64</strain>
    </source>
</reference>
<keyword evidence="3" id="KW-1185">Reference proteome</keyword>
<name>A0ABV1M450_9NEIS</name>
<feature type="domain" description="SnoaL-like" evidence="1">
    <location>
        <begin position="10"/>
        <end position="108"/>
    </location>
</feature>
<dbReference type="EMBL" id="JBEFLD010000004">
    <property type="protein sequence ID" value="MEQ6290781.1"/>
    <property type="molecule type" value="Genomic_DNA"/>
</dbReference>
<accession>A0ABV1M450</accession>
<gene>
    <name evidence="2" type="ORF">ABNW52_09155</name>
</gene>
<organism evidence="2 3">
    <name type="scientific">Vogesella oryzagri</name>
    <dbReference type="NCBI Taxonomy" id="3160864"/>
    <lineage>
        <taxon>Bacteria</taxon>
        <taxon>Pseudomonadati</taxon>
        <taxon>Pseudomonadota</taxon>
        <taxon>Betaproteobacteria</taxon>
        <taxon>Neisseriales</taxon>
        <taxon>Chromobacteriaceae</taxon>
        <taxon>Vogesella</taxon>
    </lineage>
</organism>
<dbReference type="InterPro" id="IPR037401">
    <property type="entry name" value="SnoaL-like"/>
</dbReference>
<dbReference type="SUPFAM" id="SSF54427">
    <property type="entry name" value="NTF2-like"/>
    <property type="match status" value="1"/>
</dbReference>
<proteinExistence type="predicted"/>
<protein>
    <submittedName>
        <fullName evidence="2">Nuclear transport factor 2 family protein</fullName>
    </submittedName>
</protein>
<evidence type="ECO:0000313" key="2">
    <source>
        <dbReference type="EMBL" id="MEQ6290781.1"/>
    </source>
</evidence>
<dbReference type="RefSeq" id="WP_349586690.1">
    <property type="nucleotide sequence ID" value="NZ_JBEFLD010000004.1"/>
</dbReference>
<dbReference type="Gene3D" id="3.10.450.50">
    <property type="match status" value="1"/>
</dbReference>